<proteinExistence type="predicted"/>
<evidence type="ECO:0000256" key="1">
    <source>
        <dbReference type="SAM" id="Coils"/>
    </source>
</evidence>
<feature type="coiled-coil region" evidence="1">
    <location>
        <begin position="74"/>
        <end position="101"/>
    </location>
</feature>
<protein>
    <submittedName>
        <fullName evidence="3">Uncharacterized protein</fullName>
    </submittedName>
</protein>
<evidence type="ECO:0000256" key="2">
    <source>
        <dbReference type="SAM" id="MobiDB-lite"/>
    </source>
</evidence>
<organism evidence="3 4">
    <name type="scientific">Dichanthelium oligosanthes</name>
    <dbReference type="NCBI Taxonomy" id="888268"/>
    <lineage>
        <taxon>Eukaryota</taxon>
        <taxon>Viridiplantae</taxon>
        <taxon>Streptophyta</taxon>
        <taxon>Embryophyta</taxon>
        <taxon>Tracheophyta</taxon>
        <taxon>Spermatophyta</taxon>
        <taxon>Magnoliopsida</taxon>
        <taxon>Liliopsida</taxon>
        <taxon>Poales</taxon>
        <taxon>Poaceae</taxon>
        <taxon>PACMAD clade</taxon>
        <taxon>Panicoideae</taxon>
        <taxon>Panicodae</taxon>
        <taxon>Paniceae</taxon>
        <taxon>Dichantheliinae</taxon>
        <taxon>Dichanthelium</taxon>
    </lineage>
</organism>
<keyword evidence="4" id="KW-1185">Reference proteome</keyword>
<feature type="region of interest" description="Disordered" evidence="2">
    <location>
        <begin position="1"/>
        <end position="32"/>
    </location>
</feature>
<comment type="caution">
    <text evidence="3">The sequence shown here is derived from an EMBL/GenBank/DDBJ whole genome shotgun (WGS) entry which is preliminary data.</text>
</comment>
<reference evidence="3 4" key="1">
    <citation type="submission" date="2016-09" db="EMBL/GenBank/DDBJ databases">
        <title>The draft genome of Dichanthelium oligosanthes: A C3 panicoid grass species.</title>
        <authorList>
            <person name="Studer A.J."/>
            <person name="Schnable J.C."/>
            <person name="Brutnell T.P."/>
        </authorList>
    </citation>
    <scope>NUCLEOTIDE SEQUENCE [LARGE SCALE GENOMIC DNA]</scope>
    <source>
        <strain evidence="4">cv. Kellogg 1175</strain>
        <tissue evidence="3">Leaf</tissue>
    </source>
</reference>
<dbReference type="EMBL" id="LWDX02008545">
    <property type="protein sequence ID" value="OEL36627.1"/>
    <property type="molecule type" value="Genomic_DNA"/>
</dbReference>
<evidence type="ECO:0000313" key="3">
    <source>
        <dbReference type="EMBL" id="OEL36627.1"/>
    </source>
</evidence>
<evidence type="ECO:0000313" key="4">
    <source>
        <dbReference type="Proteomes" id="UP000095767"/>
    </source>
</evidence>
<gene>
    <name evidence="3" type="ORF">BAE44_0002354</name>
</gene>
<dbReference type="Proteomes" id="UP000095767">
    <property type="component" value="Unassembled WGS sequence"/>
</dbReference>
<dbReference type="AlphaFoldDB" id="A0A1E5WGV1"/>
<accession>A0A1E5WGV1</accession>
<keyword evidence="1" id="KW-0175">Coiled coil</keyword>
<sequence length="246" mass="27000">MAGYITTSFHDLLEDPSSGGSSSETEHPRGEHVPHKCYVVDIIENVSGNGAKDNNLAPPQLMPAQQEAHLRECAKRLRSRRIDLEAERSQLECEQAEIKGRLGPQHDGGRACARARQVHQDTMQGAEDVPHFARANQNITTAAMILRAVCHASLSLSPKLGRVKNRAPECRIGFSPVKLRHPAAQFQFIGTFVKESPCFLAIFPSADDEAAAEEKLSYVLLEVEACVAECYNATTAYSKTCDGTWI</sequence>
<name>A0A1E5WGV1_9POAL</name>